<accession>A0AAD5JPZ6</accession>
<sequence length="184" mass="20611">MIRIRTEIFIQVGLAIFLTEPFRPSPLSTRKSNEIYLDFKSTSIIDTAKSGPPGLDLLGHAAFWFFIASLPTSFVLSIDKLRFFLLSRNVVRWRPSSSLADSSKTKARKIKHFDEEQDNFITSGYVLTWNNVTSGAGSFGLIKAFVFLLIFNTNVQYLLSISPRDVSTQSGSSPVCAEVEVVEY</sequence>
<evidence type="ECO:0000313" key="1">
    <source>
        <dbReference type="EMBL" id="KAI9198180.1"/>
    </source>
</evidence>
<dbReference type="AlphaFoldDB" id="A0AAD5JPZ6"/>
<gene>
    <name evidence="1" type="ORF">LWI28_011463</name>
</gene>
<reference evidence="1 2" key="1">
    <citation type="journal article" date="2022" name="Plant J.">
        <title>Strategies of tolerance reflected in two North American maple genomes.</title>
        <authorList>
            <person name="McEvoy S.L."/>
            <person name="Sezen U.U."/>
            <person name="Trouern-Trend A."/>
            <person name="McMahon S.M."/>
            <person name="Schaberg P.G."/>
            <person name="Yang J."/>
            <person name="Wegrzyn J.L."/>
            <person name="Swenson N.G."/>
        </authorList>
    </citation>
    <scope>NUCLEOTIDE SEQUENCE [LARGE SCALE GENOMIC DNA]</scope>
    <source>
        <strain evidence="1">91603</strain>
    </source>
</reference>
<proteinExistence type="predicted"/>
<keyword evidence="2" id="KW-1185">Reference proteome</keyword>
<organism evidence="1 2">
    <name type="scientific">Acer negundo</name>
    <name type="common">Box elder</name>
    <dbReference type="NCBI Taxonomy" id="4023"/>
    <lineage>
        <taxon>Eukaryota</taxon>
        <taxon>Viridiplantae</taxon>
        <taxon>Streptophyta</taxon>
        <taxon>Embryophyta</taxon>
        <taxon>Tracheophyta</taxon>
        <taxon>Spermatophyta</taxon>
        <taxon>Magnoliopsida</taxon>
        <taxon>eudicotyledons</taxon>
        <taxon>Gunneridae</taxon>
        <taxon>Pentapetalae</taxon>
        <taxon>rosids</taxon>
        <taxon>malvids</taxon>
        <taxon>Sapindales</taxon>
        <taxon>Sapindaceae</taxon>
        <taxon>Hippocastanoideae</taxon>
        <taxon>Acereae</taxon>
        <taxon>Acer</taxon>
    </lineage>
</organism>
<dbReference type="EMBL" id="JAJSOW010000002">
    <property type="protein sequence ID" value="KAI9198180.1"/>
    <property type="molecule type" value="Genomic_DNA"/>
</dbReference>
<protein>
    <submittedName>
        <fullName evidence="1">Uncharacterized protein</fullName>
    </submittedName>
</protein>
<name>A0AAD5JPZ6_ACENE</name>
<comment type="caution">
    <text evidence="1">The sequence shown here is derived from an EMBL/GenBank/DDBJ whole genome shotgun (WGS) entry which is preliminary data.</text>
</comment>
<evidence type="ECO:0000313" key="2">
    <source>
        <dbReference type="Proteomes" id="UP001064489"/>
    </source>
</evidence>
<dbReference type="Proteomes" id="UP001064489">
    <property type="component" value="Chromosome 13"/>
</dbReference>